<sequence>MEKEAGFECGPGGLSWRTDCSLGEEGRQLGYRPEEERKASHAHVSLHIQEIKVPKHPKLLLAVRVIHVLLLAGAVLRRHQARLVLQQVQIPARRKNHLRITSVLS</sequence>
<dbReference type="AlphaFoldDB" id="A0A9X9LGW6"/>
<gene>
    <name evidence="1" type="ORF">BN2614_LOCUS6</name>
</gene>
<reference evidence="1 2" key="1">
    <citation type="submission" date="2018-10" db="EMBL/GenBank/DDBJ databases">
        <authorList>
            <person name="Ekblom R."/>
            <person name="Jareborg N."/>
        </authorList>
    </citation>
    <scope>NUCLEOTIDE SEQUENCE [LARGE SCALE GENOMIC DNA]</scope>
    <source>
        <tissue evidence="1">Muscle</tissue>
    </source>
</reference>
<protein>
    <submittedName>
        <fullName evidence="1">Uncharacterized protein</fullName>
    </submittedName>
</protein>
<organism evidence="1 2">
    <name type="scientific">Gulo gulo</name>
    <name type="common">Wolverine</name>
    <name type="synonym">Gluton</name>
    <dbReference type="NCBI Taxonomy" id="48420"/>
    <lineage>
        <taxon>Eukaryota</taxon>
        <taxon>Metazoa</taxon>
        <taxon>Chordata</taxon>
        <taxon>Craniata</taxon>
        <taxon>Vertebrata</taxon>
        <taxon>Euteleostomi</taxon>
        <taxon>Mammalia</taxon>
        <taxon>Eutheria</taxon>
        <taxon>Laurasiatheria</taxon>
        <taxon>Carnivora</taxon>
        <taxon>Caniformia</taxon>
        <taxon>Musteloidea</taxon>
        <taxon>Mustelidae</taxon>
        <taxon>Guloninae</taxon>
        <taxon>Gulo</taxon>
    </lineage>
</organism>
<keyword evidence="2" id="KW-1185">Reference proteome</keyword>
<accession>A0A9X9LGW6</accession>
<proteinExistence type="predicted"/>
<name>A0A9X9LGW6_GULGU</name>
<comment type="caution">
    <text evidence="1">The sequence shown here is derived from an EMBL/GenBank/DDBJ whole genome shotgun (WGS) entry which is preliminary data.</text>
</comment>
<dbReference type="EMBL" id="CYRY02003002">
    <property type="protein sequence ID" value="VCW67693.1"/>
    <property type="molecule type" value="Genomic_DNA"/>
</dbReference>
<dbReference type="Proteomes" id="UP000269945">
    <property type="component" value="Unassembled WGS sequence"/>
</dbReference>
<evidence type="ECO:0000313" key="1">
    <source>
        <dbReference type="EMBL" id="VCW67693.1"/>
    </source>
</evidence>
<evidence type="ECO:0000313" key="2">
    <source>
        <dbReference type="Proteomes" id="UP000269945"/>
    </source>
</evidence>